<dbReference type="Gene3D" id="3.40.50.150">
    <property type="entry name" value="Vaccinia Virus protein VP39"/>
    <property type="match status" value="1"/>
</dbReference>
<dbReference type="GO" id="GO:0032259">
    <property type="term" value="P:methylation"/>
    <property type="evidence" value="ECO:0007669"/>
    <property type="project" value="UniProtKB-KW"/>
</dbReference>
<dbReference type="InterPro" id="IPR050723">
    <property type="entry name" value="CFA/CMAS"/>
</dbReference>
<feature type="active site" evidence="6">
    <location>
        <position position="401"/>
    </location>
</feature>
<reference evidence="7 8" key="1">
    <citation type="submission" date="2019-03" db="EMBL/GenBank/DDBJ databases">
        <title>Genomic Encyclopedia of Archaeal and Bacterial Type Strains, Phase II (KMG-II): from individual species to whole genera.</title>
        <authorList>
            <person name="Goeker M."/>
        </authorList>
    </citation>
    <scope>NUCLEOTIDE SEQUENCE [LARGE SCALE GENOMIC DNA]</scope>
    <source>
        <strain evidence="7 8">ATCC 25309</strain>
    </source>
</reference>
<dbReference type="Proteomes" id="UP000295662">
    <property type="component" value="Unassembled WGS sequence"/>
</dbReference>
<protein>
    <submittedName>
        <fullName evidence="7">Cyclopropane-fatty-acyl-phospholipid synthase</fullName>
    </submittedName>
</protein>
<dbReference type="InterPro" id="IPR003333">
    <property type="entry name" value="CMAS"/>
</dbReference>
<evidence type="ECO:0000313" key="7">
    <source>
        <dbReference type="EMBL" id="TDU73125.1"/>
    </source>
</evidence>
<organism evidence="7 8">
    <name type="scientific">Prosthecobacter fusiformis</name>
    <dbReference type="NCBI Taxonomy" id="48464"/>
    <lineage>
        <taxon>Bacteria</taxon>
        <taxon>Pseudomonadati</taxon>
        <taxon>Verrucomicrobiota</taxon>
        <taxon>Verrucomicrobiia</taxon>
        <taxon>Verrucomicrobiales</taxon>
        <taxon>Verrucomicrobiaceae</taxon>
        <taxon>Prosthecobacter</taxon>
    </lineage>
</organism>
<name>A0A4R7S6Q0_9BACT</name>
<dbReference type="EMBL" id="SOCA01000002">
    <property type="protein sequence ID" value="TDU73125.1"/>
    <property type="molecule type" value="Genomic_DNA"/>
</dbReference>
<evidence type="ECO:0000256" key="1">
    <source>
        <dbReference type="ARBA" id="ARBA00010815"/>
    </source>
</evidence>
<dbReference type="PANTHER" id="PTHR43667">
    <property type="entry name" value="CYCLOPROPANE-FATTY-ACYL-PHOSPHOLIPID SYNTHASE"/>
    <property type="match status" value="1"/>
</dbReference>
<comment type="similarity">
    <text evidence="1">Belongs to the CFA/CMAS family.</text>
</comment>
<dbReference type="Pfam" id="PF02353">
    <property type="entry name" value="CMAS"/>
    <property type="match status" value="1"/>
</dbReference>
<keyword evidence="5" id="KW-0443">Lipid metabolism</keyword>
<keyword evidence="4" id="KW-0949">S-adenosyl-L-methionine</keyword>
<sequence>MNPTTLSLEDTEVVSTSTAKAQRACFYERLVMSTLRSFPVGGLRMVLPDGREHRLGNPDAEDMLEMRVHHVEFFRQCALYGNIGFGEAYVHGDWDAEDVAGVIRWFIQNIHATQGSAASSTKLRGMNLLRAYNRALHLLRPNSLKTSRRNIAEHYDLGNEFYALWLDKTMTYSAARFEHEGQPLEEAQFGKYDALCQKLELKATDHVLEIGCGWGGFCTHAAREYGCRVTAVTISQEQHNYATARVKREGLDHLVEIRLQDYRLVTGQYDKIASIEMLEAVGEAYVDGYFAKCQEVLKPQGLLAFQVITVPDCRYKNLVQGVDWIQKHIFPGSLLLSMARVNQAINKTGDLFLHGLEDLGAGYAKTLRLWFERFNARLDEVKELGFDETFIRKWNYYLQYCEAAFATRNISVVQAVYTRPNNEQLHRTW</sequence>
<evidence type="ECO:0000256" key="5">
    <source>
        <dbReference type="ARBA" id="ARBA00023098"/>
    </source>
</evidence>
<dbReference type="RefSeq" id="WP_133794380.1">
    <property type="nucleotide sequence ID" value="NZ_SOCA01000002.1"/>
</dbReference>
<dbReference type="GO" id="GO:0008610">
    <property type="term" value="P:lipid biosynthetic process"/>
    <property type="evidence" value="ECO:0007669"/>
    <property type="project" value="InterPro"/>
</dbReference>
<comment type="caution">
    <text evidence="7">The sequence shown here is derived from an EMBL/GenBank/DDBJ whole genome shotgun (WGS) entry which is preliminary data.</text>
</comment>
<dbReference type="InterPro" id="IPR029063">
    <property type="entry name" value="SAM-dependent_MTases_sf"/>
</dbReference>
<dbReference type="SUPFAM" id="SSF53335">
    <property type="entry name" value="S-adenosyl-L-methionine-dependent methyltransferases"/>
    <property type="match status" value="1"/>
</dbReference>
<keyword evidence="2" id="KW-0489">Methyltransferase</keyword>
<evidence type="ECO:0000256" key="6">
    <source>
        <dbReference type="PIRSR" id="PIRSR003085-1"/>
    </source>
</evidence>
<gene>
    <name evidence="7" type="ORF">EI77_01593</name>
</gene>
<keyword evidence="3" id="KW-0808">Transferase</keyword>
<evidence type="ECO:0000256" key="4">
    <source>
        <dbReference type="ARBA" id="ARBA00022691"/>
    </source>
</evidence>
<proteinExistence type="inferred from homology"/>
<dbReference type="PANTHER" id="PTHR43667:SF2">
    <property type="entry name" value="FATTY ACID C-METHYL TRANSFERASE"/>
    <property type="match status" value="1"/>
</dbReference>
<dbReference type="AlphaFoldDB" id="A0A4R7S6Q0"/>
<evidence type="ECO:0000313" key="8">
    <source>
        <dbReference type="Proteomes" id="UP000295662"/>
    </source>
</evidence>
<dbReference type="PIRSF" id="PIRSF003085">
    <property type="entry name" value="CMAS"/>
    <property type="match status" value="1"/>
</dbReference>
<dbReference type="OrthoDB" id="9782855at2"/>
<keyword evidence="8" id="KW-1185">Reference proteome</keyword>
<evidence type="ECO:0000256" key="3">
    <source>
        <dbReference type="ARBA" id="ARBA00022679"/>
    </source>
</evidence>
<accession>A0A4R7S6Q0</accession>
<dbReference type="GO" id="GO:0008168">
    <property type="term" value="F:methyltransferase activity"/>
    <property type="evidence" value="ECO:0007669"/>
    <property type="project" value="UniProtKB-KW"/>
</dbReference>
<evidence type="ECO:0000256" key="2">
    <source>
        <dbReference type="ARBA" id="ARBA00022603"/>
    </source>
</evidence>
<dbReference type="CDD" id="cd02440">
    <property type="entry name" value="AdoMet_MTases"/>
    <property type="match status" value="1"/>
</dbReference>